<dbReference type="InterPro" id="IPR013011">
    <property type="entry name" value="PTS_EIIB_2"/>
</dbReference>
<dbReference type="PROSITE" id="PS51372">
    <property type="entry name" value="PRD_2"/>
    <property type="match status" value="1"/>
</dbReference>
<dbReference type="Gene3D" id="1.10.10.10">
    <property type="entry name" value="Winged helix-like DNA-binding domain superfamily/Winged helix DNA-binding domain"/>
    <property type="match status" value="2"/>
</dbReference>
<dbReference type="RefSeq" id="WP_177159595.1">
    <property type="nucleotide sequence ID" value="NZ_FOGF01000047.1"/>
</dbReference>
<dbReference type="STRING" id="137733.SAMN05421767_1471"/>
<dbReference type="SUPFAM" id="SSF52794">
    <property type="entry name" value="PTS system IIB component-like"/>
    <property type="match status" value="1"/>
</dbReference>
<keyword evidence="2" id="KW-0677">Repeat</keyword>
<dbReference type="Gene3D" id="3.40.50.2300">
    <property type="match status" value="1"/>
</dbReference>
<keyword evidence="1" id="KW-0808">Transferase</keyword>
<protein>
    <submittedName>
        <fullName evidence="5">Transcriptional antiterminator, BglG family</fullName>
    </submittedName>
</protein>
<dbReference type="InterPro" id="IPR036388">
    <property type="entry name" value="WH-like_DNA-bd_sf"/>
</dbReference>
<dbReference type="PANTHER" id="PTHR30185">
    <property type="entry name" value="CRYPTIC BETA-GLUCOSIDE BGL OPERON ANTITERMINATOR"/>
    <property type="match status" value="1"/>
</dbReference>
<evidence type="ECO:0000259" key="3">
    <source>
        <dbReference type="PROSITE" id="PS51099"/>
    </source>
</evidence>
<keyword evidence="6" id="KW-1185">Reference proteome</keyword>
<evidence type="ECO:0000313" key="5">
    <source>
        <dbReference type="EMBL" id="SER40067.1"/>
    </source>
</evidence>
<dbReference type="EMBL" id="FOGF01000047">
    <property type="protein sequence ID" value="SER40067.1"/>
    <property type="molecule type" value="Genomic_DNA"/>
</dbReference>
<feature type="domain" description="PRD" evidence="4">
    <location>
        <begin position="301"/>
        <end position="408"/>
    </location>
</feature>
<dbReference type="PANTHER" id="PTHR30185:SF12">
    <property type="entry name" value="TRANSCRIPTIONAL REGULATOR MANR"/>
    <property type="match status" value="1"/>
</dbReference>
<dbReference type="CDD" id="cd05568">
    <property type="entry name" value="PTS_IIB_bgl_like"/>
    <property type="match status" value="1"/>
</dbReference>
<accession>A0A1H9NW91</accession>
<dbReference type="PROSITE" id="PS51099">
    <property type="entry name" value="PTS_EIIB_TYPE_2"/>
    <property type="match status" value="1"/>
</dbReference>
<evidence type="ECO:0000256" key="1">
    <source>
        <dbReference type="ARBA" id="ARBA00022679"/>
    </source>
</evidence>
<evidence type="ECO:0000256" key="2">
    <source>
        <dbReference type="ARBA" id="ARBA00022737"/>
    </source>
</evidence>
<dbReference type="InterPro" id="IPR036095">
    <property type="entry name" value="PTS_EIIB-like_sf"/>
</dbReference>
<dbReference type="GO" id="GO:0009401">
    <property type="term" value="P:phosphoenolpyruvate-dependent sugar phosphotransferase system"/>
    <property type="evidence" value="ECO:0007669"/>
    <property type="project" value="InterPro"/>
</dbReference>
<proteinExistence type="predicted"/>
<name>A0A1H9NW91_9LACT</name>
<dbReference type="InterPro" id="IPR050661">
    <property type="entry name" value="BglG_antiterminators"/>
</dbReference>
<dbReference type="SUPFAM" id="SSF63520">
    <property type="entry name" value="PTS-regulatory domain, PRD"/>
    <property type="match status" value="1"/>
</dbReference>
<sequence length="614" mass="71119">MDIQLSQREKEILLHLLYIQEWTTSKTLSKKFNISIRTVKYDIANIKEWLKFQGYILETKRGQGVCVDISKKERKKIIDLVLQSTETDIGINPQLRQMRIIVLLLEASNDITSEDLSNEIYVSKKTILNDIDVIEEELLGSNLKLCRKNGKGFSIQGNELDKRLLLERIFHNEISEYDLYQILRKVTDNDTKLDIYAKIGYEYQKTSEKVIGILNGILQTGSYSSLSDNDILSLITRTTISINRLKQCCNIGDFKLLDIEKNMEIYNRLSYVFISKVFTAYDLPLFMNEFNYINSILKPSEDKLDIKTITQTIINQVSEKMGFPFNKDRVLFTNLFAHLSLRLSKGNIFVNEFNPFTFDIKRKYPNLVNVLKKVCEDVLCTVDVGISDSSVVYIALHFLVAYDSYEEKRNLKVLYVCSTGVGVTSLIHNKINEYFNDLEIVDFSSVLEVNDKIEMNSPDIIISIFPLNDVSVPVIKVNPLPTSEDIHNIKTIKEEILKNNELQVSRIEAVKDEIINIPPDNTQEIMGIAFIVYQKLVKIFNPYMSQMLKDSFLLHVFLMVNRICSNKQYHSMFLPNKISDIEQNIILEIKKIMKDNKLLIDESEIEALLQYIRY</sequence>
<dbReference type="Gene3D" id="1.10.1790.10">
    <property type="entry name" value="PRD domain"/>
    <property type="match status" value="1"/>
</dbReference>
<dbReference type="Pfam" id="PF00874">
    <property type="entry name" value="PRD"/>
    <property type="match status" value="1"/>
</dbReference>
<dbReference type="GO" id="GO:0006355">
    <property type="term" value="P:regulation of DNA-templated transcription"/>
    <property type="evidence" value="ECO:0007669"/>
    <property type="project" value="InterPro"/>
</dbReference>
<dbReference type="Proteomes" id="UP000198556">
    <property type="component" value="Unassembled WGS sequence"/>
</dbReference>
<evidence type="ECO:0000313" key="6">
    <source>
        <dbReference type="Proteomes" id="UP000198556"/>
    </source>
</evidence>
<dbReference type="InterPro" id="IPR011608">
    <property type="entry name" value="PRD"/>
</dbReference>
<dbReference type="GO" id="GO:0008982">
    <property type="term" value="F:protein-N(PI)-phosphohistidine-sugar phosphotransferase activity"/>
    <property type="evidence" value="ECO:0007669"/>
    <property type="project" value="InterPro"/>
</dbReference>
<dbReference type="Pfam" id="PF08279">
    <property type="entry name" value="HTH_11"/>
    <property type="match status" value="2"/>
</dbReference>
<reference evidence="5 6" key="1">
    <citation type="submission" date="2016-10" db="EMBL/GenBank/DDBJ databases">
        <authorList>
            <person name="de Groot N.N."/>
        </authorList>
    </citation>
    <scope>NUCLEOTIDE SEQUENCE [LARGE SCALE GENOMIC DNA]</scope>
    <source>
        <strain evidence="5 6">DSM 15827</strain>
    </source>
</reference>
<dbReference type="InterPro" id="IPR013196">
    <property type="entry name" value="HTH_11"/>
</dbReference>
<evidence type="ECO:0000259" key="4">
    <source>
        <dbReference type="PROSITE" id="PS51372"/>
    </source>
</evidence>
<gene>
    <name evidence="5" type="ORF">SAMN05421767_1471</name>
</gene>
<dbReference type="InterPro" id="IPR036634">
    <property type="entry name" value="PRD_sf"/>
</dbReference>
<organism evidence="5 6">
    <name type="scientific">Granulicatella balaenopterae</name>
    <dbReference type="NCBI Taxonomy" id="137733"/>
    <lineage>
        <taxon>Bacteria</taxon>
        <taxon>Bacillati</taxon>
        <taxon>Bacillota</taxon>
        <taxon>Bacilli</taxon>
        <taxon>Lactobacillales</taxon>
        <taxon>Carnobacteriaceae</taxon>
        <taxon>Granulicatella</taxon>
    </lineage>
</organism>
<dbReference type="AlphaFoldDB" id="A0A1H9NW91"/>
<feature type="domain" description="PTS EIIB type-2" evidence="3">
    <location>
        <begin position="411"/>
        <end position="501"/>
    </location>
</feature>